<evidence type="ECO:0000256" key="2">
    <source>
        <dbReference type="SAM" id="Phobius"/>
    </source>
</evidence>
<keyword evidence="2" id="KW-0812">Transmembrane</keyword>
<gene>
    <name evidence="3" type="ORF">GCM10020366_39060</name>
</gene>
<dbReference type="RefSeq" id="WP_258341626.1">
    <property type="nucleotide sequence ID" value="NZ_CP059556.1"/>
</dbReference>
<comment type="caution">
    <text evidence="3">The sequence shown here is derived from an EMBL/GenBank/DDBJ whole genome shotgun (WGS) entry which is preliminary data.</text>
</comment>
<sequence length="170" mass="17860">MIGDRQPELDHTNGRTIRFPEPFDNGNEHFEFRIGEDPSVPQLAAIENGRWTGADIGRTLGASAPDAFRSAGTPERNPDMPSSDLARLMRCFAARALLLALALGLAGAQLLALLALLAATGLLAWSGAPALTTRRCTCAAGRGSSCAATEVEGPAVSRRDARAAPEPPGW</sequence>
<feature type="region of interest" description="Disordered" evidence="1">
    <location>
        <begin position="151"/>
        <end position="170"/>
    </location>
</feature>
<keyword evidence="2" id="KW-0472">Membrane</keyword>
<evidence type="ECO:0000313" key="3">
    <source>
        <dbReference type="EMBL" id="GAA3360163.1"/>
    </source>
</evidence>
<evidence type="ECO:0000256" key="1">
    <source>
        <dbReference type="SAM" id="MobiDB-lite"/>
    </source>
</evidence>
<reference evidence="4" key="1">
    <citation type="journal article" date="2019" name="Int. J. Syst. Evol. Microbiol.">
        <title>The Global Catalogue of Microorganisms (GCM) 10K type strain sequencing project: providing services to taxonomists for standard genome sequencing and annotation.</title>
        <authorList>
            <consortium name="The Broad Institute Genomics Platform"/>
            <consortium name="The Broad Institute Genome Sequencing Center for Infectious Disease"/>
            <person name="Wu L."/>
            <person name="Ma J."/>
        </authorList>
    </citation>
    <scope>NUCLEOTIDE SEQUENCE [LARGE SCALE GENOMIC DNA]</scope>
    <source>
        <strain evidence="4">JCM 9687</strain>
    </source>
</reference>
<feature type="transmembrane region" description="Helical" evidence="2">
    <location>
        <begin position="97"/>
        <end position="125"/>
    </location>
</feature>
<protein>
    <submittedName>
        <fullName evidence="3">Uncharacterized protein</fullName>
    </submittedName>
</protein>
<evidence type="ECO:0000313" key="4">
    <source>
        <dbReference type="Proteomes" id="UP001500483"/>
    </source>
</evidence>
<keyword evidence="2" id="KW-1133">Transmembrane helix</keyword>
<keyword evidence="4" id="KW-1185">Reference proteome</keyword>
<organism evidence="3 4">
    <name type="scientific">Saccharopolyspora gregorii</name>
    <dbReference type="NCBI Taxonomy" id="33914"/>
    <lineage>
        <taxon>Bacteria</taxon>
        <taxon>Bacillati</taxon>
        <taxon>Actinomycetota</taxon>
        <taxon>Actinomycetes</taxon>
        <taxon>Pseudonocardiales</taxon>
        <taxon>Pseudonocardiaceae</taxon>
        <taxon>Saccharopolyspora</taxon>
    </lineage>
</organism>
<dbReference type="Proteomes" id="UP001500483">
    <property type="component" value="Unassembled WGS sequence"/>
</dbReference>
<accession>A0ABP6RUV1</accession>
<dbReference type="EMBL" id="BAAAYK010000038">
    <property type="protein sequence ID" value="GAA3360163.1"/>
    <property type="molecule type" value="Genomic_DNA"/>
</dbReference>
<proteinExistence type="predicted"/>
<name>A0ABP6RUV1_9PSEU</name>